<evidence type="ECO:0000256" key="12">
    <source>
        <dbReference type="RuleBase" id="RU363002"/>
    </source>
</evidence>
<dbReference type="Pfam" id="PF02424">
    <property type="entry name" value="ApbE"/>
    <property type="match status" value="1"/>
</dbReference>
<comment type="cofactor">
    <cofactor evidence="11">
        <name>Mg(2+)</name>
        <dbReference type="ChEBI" id="CHEBI:18420"/>
    </cofactor>
    <cofactor evidence="11">
        <name>Mn(2+)</name>
        <dbReference type="ChEBI" id="CHEBI:29035"/>
    </cofactor>
    <text evidence="11">Magnesium. Can also use manganese.</text>
</comment>
<dbReference type="PANTHER" id="PTHR30040">
    <property type="entry name" value="THIAMINE BIOSYNTHESIS LIPOPROTEIN APBE"/>
    <property type="match status" value="1"/>
</dbReference>
<keyword evidence="12" id="KW-0449">Lipoprotein</keyword>
<dbReference type="GO" id="GO:0046872">
    <property type="term" value="F:metal ion binding"/>
    <property type="evidence" value="ECO:0007669"/>
    <property type="project" value="UniProtKB-UniRule"/>
</dbReference>
<evidence type="ECO:0000256" key="10">
    <source>
        <dbReference type="PIRNR" id="PIRNR006268"/>
    </source>
</evidence>
<evidence type="ECO:0000313" key="14">
    <source>
        <dbReference type="Proteomes" id="UP000486602"/>
    </source>
</evidence>
<dbReference type="PIRSF" id="PIRSF006268">
    <property type="entry name" value="ApbE"/>
    <property type="match status" value="1"/>
</dbReference>
<dbReference type="PANTHER" id="PTHR30040:SF2">
    <property type="entry name" value="FAD:PROTEIN FMN TRANSFERASE"/>
    <property type="match status" value="1"/>
</dbReference>
<comment type="subcellular location">
    <subcellularLocation>
        <location evidence="12">Cell inner membrane</location>
        <topology evidence="12">Lipid-anchor</topology>
        <orientation evidence="12">Periplasmic side</orientation>
    </subcellularLocation>
</comment>
<keyword evidence="3 10" id="KW-0285">Flavoprotein</keyword>
<evidence type="ECO:0000256" key="11">
    <source>
        <dbReference type="PIRSR" id="PIRSR006268-2"/>
    </source>
</evidence>
<accession>A0A7K3WN93</accession>
<keyword evidence="14" id="KW-1185">Reference proteome</keyword>
<dbReference type="GO" id="GO:0016740">
    <property type="term" value="F:transferase activity"/>
    <property type="evidence" value="ECO:0007669"/>
    <property type="project" value="UniProtKB-UniRule"/>
</dbReference>
<keyword evidence="12" id="KW-1003">Cell membrane</keyword>
<dbReference type="EC" id="2.7.1.180" evidence="1 10"/>
<dbReference type="Proteomes" id="UP000486602">
    <property type="component" value="Unassembled WGS sequence"/>
</dbReference>
<dbReference type="PROSITE" id="PS51257">
    <property type="entry name" value="PROKAR_LIPOPROTEIN"/>
    <property type="match status" value="1"/>
</dbReference>
<dbReference type="AlphaFoldDB" id="A0A7K3WN93"/>
<evidence type="ECO:0000256" key="4">
    <source>
        <dbReference type="ARBA" id="ARBA00022679"/>
    </source>
</evidence>
<dbReference type="InterPro" id="IPR024932">
    <property type="entry name" value="ApbE"/>
</dbReference>
<keyword evidence="4 10" id="KW-0808">Transferase</keyword>
<evidence type="ECO:0000256" key="2">
    <source>
        <dbReference type="ARBA" id="ARBA00016337"/>
    </source>
</evidence>
<feature type="binding site" evidence="11">
    <location>
        <position position="306"/>
    </location>
    <ligand>
        <name>Mg(2+)</name>
        <dbReference type="ChEBI" id="CHEBI:18420"/>
    </ligand>
</feature>
<evidence type="ECO:0000256" key="3">
    <source>
        <dbReference type="ARBA" id="ARBA00022630"/>
    </source>
</evidence>
<sequence>MKYRNFLHIITFFVFPVLIITACESGKSEKKTNENYRYISGDAQGTTYSITYLDSANTKFSKAVADSILDNFDMSLSVWRENSTISKFNRVDSMEITDKLFLTVFFRGREIENRTNGAFQPMIMPLVRAWGFSTEGAHPKGDLNTDSLMAMVHTPLRVLPADTSAERQRNAFIIQKKPGQQIDVNGIAQGFSVDVIADFLRDRGVRDFMIEIGGEVLANGLNDKGELWRIGIDKPVDLDEERELQAIAKVDNRAIATSGSYRKYYMNNGKRYSHTIDPETGKPVDHQLLSTTVLAPNATNADGFATAFMVMGVEKSKEFVEDNPDLMLDIYLIYGEGDSLNTYMSKGLKEILEEI</sequence>
<evidence type="ECO:0000313" key="13">
    <source>
        <dbReference type="EMBL" id="NEN22471.1"/>
    </source>
</evidence>
<evidence type="ECO:0000256" key="5">
    <source>
        <dbReference type="ARBA" id="ARBA00022723"/>
    </source>
</evidence>
<gene>
    <name evidence="13" type="ORF">G3O08_03010</name>
</gene>
<evidence type="ECO:0000256" key="8">
    <source>
        <dbReference type="ARBA" id="ARBA00031306"/>
    </source>
</evidence>
<keyword evidence="6 10" id="KW-0274">FAD</keyword>
<comment type="caution">
    <text evidence="13">The sequence shown here is derived from an EMBL/GenBank/DDBJ whole genome shotgun (WGS) entry which is preliminary data.</text>
</comment>
<name>A0A7K3WN93_9FLAO</name>
<keyword evidence="7 10" id="KW-0460">Magnesium</keyword>
<keyword evidence="12" id="KW-0997">Cell inner membrane</keyword>
<protein>
    <recommendedName>
        <fullName evidence="2 10">FAD:protein FMN transferase</fullName>
        <ecNumber evidence="1 10">2.7.1.180</ecNumber>
    </recommendedName>
    <alternativeName>
        <fullName evidence="8 10">Flavin transferase</fullName>
    </alternativeName>
</protein>
<evidence type="ECO:0000256" key="9">
    <source>
        <dbReference type="ARBA" id="ARBA00048540"/>
    </source>
</evidence>
<feature type="binding site" evidence="11">
    <location>
        <position position="186"/>
    </location>
    <ligand>
        <name>Mg(2+)</name>
        <dbReference type="ChEBI" id="CHEBI:18420"/>
    </ligand>
</feature>
<comment type="function">
    <text evidence="12">Flavin transferase that catalyzes the transfer of the FMN moiety of FAD and its covalent binding to the hydroxyl group of a threonine residue in a target flavoprotein.</text>
</comment>
<dbReference type="RefSeq" id="WP_163283197.1">
    <property type="nucleotide sequence ID" value="NZ_JAAGVY010000003.1"/>
</dbReference>
<evidence type="ECO:0000256" key="7">
    <source>
        <dbReference type="ARBA" id="ARBA00022842"/>
    </source>
</evidence>
<comment type="similarity">
    <text evidence="10 12">Belongs to the ApbE family.</text>
</comment>
<evidence type="ECO:0000256" key="1">
    <source>
        <dbReference type="ARBA" id="ARBA00011955"/>
    </source>
</evidence>
<dbReference type="GO" id="GO:0005886">
    <property type="term" value="C:plasma membrane"/>
    <property type="evidence" value="ECO:0007669"/>
    <property type="project" value="UniProtKB-SubCell"/>
</dbReference>
<proteinExistence type="inferred from homology"/>
<dbReference type="InterPro" id="IPR003374">
    <property type="entry name" value="ApbE-like_sf"/>
</dbReference>
<dbReference type="Gene3D" id="3.10.520.10">
    <property type="entry name" value="ApbE-like domains"/>
    <property type="match status" value="1"/>
</dbReference>
<dbReference type="EMBL" id="JAAGVY010000003">
    <property type="protein sequence ID" value="NEN22471.1"/>
    <property type="molecule type" value="Genomic_DNA"/>
</dbReference>
<feature type="binding site" evidence="11">
    <location>
        <position position="302"/>
    </location>
    <ligand>
        <name>Mg(2+)</name>
        <dbReference type="ChEBI" id="CHEBI:18420"/>
    </ligand>
</feature>
<keyword evidence="5 10" id="KW-0479">Metal-binding</keyword>
<comment type="catalytic activity">
    <reaction evidence="9 10 12">
        <text>L-threonyl-[protein] + FAD = FMN-L-threonyl-[protein] + AMP + H(+)</text>
        <dbReference type="Rhea" id="RHEA:36847"/>
        <dbReference type="Rhea" id="RHEA-COMP:11060"/>
        <dbReference type="Rhea" id="RHEA-COMP:11061"/>
        <dbReference type="ChEBI" id="CHEBI:15378"/>
        <dbReference type="ChEBI" id="CHEBI:30013"/>
        <dbReference type="ChEBI" id="CHEBI:57692"/>
        <dbReference type="ChEBI" id="CHEBI:74257"/>
        <dbReference type="ChEBI" id="CHEBI:456215"/>
        <dbReference type="EC" id="2.7.1.180"/>
    </reaction>
</comment>
<evidence type="ECO:0000256" key="6">
    <source>
        <dbReference type="ARBA" id="ARBA00022827"/>
    </source>
</evidence>
<organism evidence="13 14">
    <name type="scientific">Cryomorpha ignava</name>
    <dbReference type="NCBI Taxonomy" id="101383"/>
    <lineage>
        <taxon>Bacteria</taxon>
        <taxon>Pseudomonadati</taxon>
        <taxon>Bacteroidota</taxon>
        <taxon>Flavobacteriia</taxon>
        <taxon>Flavobacteriales</taxon>
        <taxon>Cryomorphaceae</taxon>
        <taxon>Cryomorpha</taxon>
    </lineage>
</organism>
<reference evidence="13 14" key="1">
    <citation type="submission" date="2020-02" db="EMBL/GenBank/DDBJ databases">
        <title>Out from the shadows clarifying the taxonomy of the family Cryomorphaceae and related taxa by utilizing the GTDB taxonomic framework.</title>
        <authorList>
            <person name="Bowman J.P."/>
        </authorList>
    </citation>
    <scope>NUCLEOTIDE SEQUENCE [LARGE SCALE GENOMIC DNA]</scope>
    <source>
        <strain evidence="13 14">QSSC 1-22</strain>
    </source>
</reference>
<dbReference type="SUPFAM" id="SSF143631">
    <property type="entry name" value="ApbE-like"/>
    <property type="match status" value="1"/>
</dbReference>
<keyword evidence="12" id="KW-0472">Membrane</keyword>